<organism evidence="1 2">
    <name type="scientific">Corynebacterium xerosis</name>
    <dbReference type="NCBI Taxonomy" id="1725"/>
    <lineage>
        <taxon>Bacteria</taxon>
        <taxon>Bacillati</taxon>
        <taxon>Actinomycetota</taxon>
        <taxon>Actinomycetes</taxon>
        <taxon>Mycobacteriales</taxon>
        <taxon>Corynebacteriaceae</taxon>
        <taxon>Corynebacterium</taxon>
    </lineage>
</organism>
<sequence>MTTPAWADPAPADFAADAPGAVLSVRDTVMPAPAPLIDGSYAPGQQIAASARTIAFTSRDAHGLPVTVGGTVLVPEAPWTGDGPRPTVVVAPGTVGQGDQCAPSATFGRPGGGHIAQARLLLGQGYRVVISDYIGLGDDRMHAYGHRLESGRVLLDAARAGLAVDGLPADSPVALWGYSQGGGAVAAAVEMAPTLAPDVNLRAAYAGAPPADLGAVLERIDGSILAGAIGWAINGFAERDPHLAAKKEEILNSHGRRILDSVSGLCVEETGLLTMGQETRTWTVDGRPIAAHIADSPEFTRIIDEQAIGRLTPSAPVLISIGRHDDLVPYDQAAALAETWRSRGADVEMVVDEFPAVAQGTALNHSVASVATESAALEFLARHLGTDAITSSAALGSA</sequence>
<dbReference type="PIRSF" id="PIRSF029171">
    <property type="entry name" value="Esterase_LipA"/>
    <property type="match status" value="1"/>
</dbReference>
<dbReference type="AlphaFoldDB" id="A0A7X9SUV6"/>
<dbReference type="PANTHER" id="PTHR34853:SF1">
    <property type="entry name" value="LIPASE 5"/>
    <property type="match status" value="1"/>
</dbReference>
<dbReference type="GO" id="GO:0016042">
    <property type="term" value="P:lipid catabolic process"/>
    <property type="evidence" value="ECO:0007669"/>
    <property type="project" value="InterPro"/>
</dbReference>
<dbReference type="Pfam" id="PF03583">
    <property type="entry name" value="LIP"/>
    <property type="match status" value="1"/>
</dbReference>
<dbReference type="InterPro" id="IPR029058">
    <property type="entry name" value="AB_hydrolase_fold"/>
</dbReference>
<protein>
    <submittedName>
        <fullName evidence="1">Alpha/beta fold hydrolase</fullName>
    </submittedName>
</protein>
<dbReference type="Gene3D" id="1.10.260.130">
    <property type="match status" value="1"/>
</dbReference>
<dbReference type="SUPFAM" id="SSF53474">
    <property type="entry name" value="alpha/beta-Hydrolases"/>
    <property type="match status" value="1"/>
</dbReference>
<proteinExistence type="predicted"/>
<dbReference type="Proteomes" id="UP000589552">
    <property type="component" value="Unassembled WGS sequence"/>
</dbReference>
<dbReference type="Gene3D" id="3.40.50.1820">
    <property type="entry name" value="alpha/beta hydrolase"/>
    <property type="match status" value="1"/>
</dbReference>
<dbReference type="InterPro" id="IPR005152">
    <property type="entry name" value="Lipase_secreted"/>
</dbReference>
<evidence type="ECO:0000313" key="1">
    <source>
        <dbReference type="EMBL" id="NMF08277.1"/>
    </source>
</evidence>
<keyword evidence="1" id="KW-0378">Hydrolase</keyword>
<gene>
    <name evidence="1" type="ORF">HF852_01425</name>
</gene>
<name>A0A7X9SUV6_9CORY</name>
<dbReference type="GO" id="GO:0004806">
    <property type="term" value="F:triacylglycerol lipase activity"/>
    <property type="evidence" value="ECO:0007669"/>
    <property type="project" value="InterPro"/>
</dbReference>
<evidence type="ECO:0000313" key="2">
    <source>
        <dbReference type="Proteomes" id="UP000589552"/>
    </source>
</evidence>
<dbReference type="RefSeq" id="WP_168937104.1">
    <property type="nucleotide sequence ID" value="NZ_JABAGA010000001.1"/>
</dbReference>
<comment type="caution">
    <text evidence="1">The sequence shown here is derived from an EMBL/GenBank/DDBJ whole genome shotgun (WGS) entry which is preliminary data.</text>
</comment>
<dbReference type="PANTHER" id="PTHR34853">
    <property type="match status" value="1"/>
</dbReference>
<accession>A0A7X9SUV6</accession>
<dbReference type="EMBL" id="JABAGA010000001">
    <property type="protein sequence ID" value="NMF08277.1"/>
    <property type="molecule type" value="Genomic_DNA"/>
</dbReference>
<reference evidence="1 2" key="1">
    <citation type="submission" date="2020-04" db="EMBL/GenBank/DDBJ databases">
        <authorList>
            <person name="Hitch T.C.A."/>
            <person name="Wylensek D."/>
            <person name="Clavel T."/>
        </authorList>
    </citation>
    <scope>NUCLEOTIDE SEQUENCE [LARGE SCALE GENOMIC DNA]</scope>
    <source>
        <strain evidence="1 2">BL-383-APC-2I</strain>
    </source>
</reference>